<dbReference type="RefSeq" id="WP_149734794.1">
    <property type="nucleotide sequence ID" value="NZ_FQZD01000014.1"/>
</dbReference>
<dbReference type="EMBL" id="FQZD01000014">
    <property type="protein sequence ID" value="SHJ23435.1"/>
    <property type="molecule type" value="Genomic_DNA"/>
</dbReference>
<dbReference type="InterPro" id="IPR011231">
    <property type="entry name" value="Phage_VT1-Sakai_H0018"/>
</dbReference>
<dbReference type="Proteomes" id="UP000322917">
    <property type="component" value="Unassembled WGS sequence"/>
</dbReference>
<keyword evidence="2" id="KW-1185">Reference proteome</keyword>
<proteinExistence type="predicted"/>
<organism evidence="1 2">
    <name type="scientific">Propionispora hippei DSM 15287</name>
    <dbReference type="NCBI Taxonomy" id="1123003"/>
    <lineage>
        <taxon>Bacteria</taxon>
        <taxon>Bacillati</taxon>
        <taxon>Bacillota</taxon>
        <taxon>Negativicutes</taxon>
        <taxon>Selenomonadales</taxon>
        <taxon>Sporomusaceae</taxon>
        <taxon>Propionispora</taxon>
    </lineage>
</organism>
<gene>
    <name evidence="1" type="ORF">SAMN02745170_02037</name>
</gene>
<dbReference type="AlphaFoldDB" id="A0A1M6HML8"/>
<dbReference type="Pfam" id="PF09956">
    <property type="entry name" value="Phage_cement_2"/>
    <property type="match status" value="1"/>
</dbReference>
<protein>
    <recommendedName>
        <fullName evidence="3">DUF2190 family protein</fullName>
    </recommendedName>
</protein>
<accession>A0A1M6HML8</accession>
<evidence type="ECO:0000313" key="1">
    <source>
        <dbReference type="EMBL" id="SHJ23435.1"/>
    </source>
</evidence>
<dbReference type="OrthoDB" id="1683660at2"/>
<sequence length="136" mass="14185">MAYIGQPVPSTLVDIGQLKVSDGKSVDVTVPAAAGTVAGAFCVLDGFFGLALQTIVAAENTAGATIALQIEQAEYVTDQIDTAKTFKKGATLYFDPAKSVFTDDSTVIGAFMVGRVSEAKSAEKTIQFILYPQAKA</sequence>
<reference evidence="1 2" key="1">
    <citation type="submission" date="2016-11" db="EMBL/GenBank/DDBJ databases">
        <authorList>
            <person name="Varghese N."/>
            <person name="Submissions S."/>
        </authorList>
    </citation>
    <scope>NUCLEOTIDE SEQUENCE [LARGE SCALE GENOMIC DNA]</scope>
    <source>
        <strain evidence="1 2">DSM 15287</strain>
    </source>
</reference>
<evidence type="ECO:0008006" key="3">
    <source>
        <dbReference type="Google" id="ProtNLM"/>
    </source>
</evidence>
<name>A0A1M6HML8_9FIRM</name>
<evidence type="ECO:0000313" key="2">
    <source>
        <dbReference type="Proteomes" id="UP000322917"/>
    </source>
</evidence>